<protein>
    <recommendedName>
        <fullName evidence="5">DUF3373 domain-containing protein</fullName>
    </recommendedName>
</protein>
<comment type="caution">
    <text evidence="3">The sequence shown here is derived from an EMBL/GenBank/DDBJ whole genome shotgun (WGS) entry which is preliminary data.</text>
</comment>
<dbReference type="RefSeq" id="WP_214185893.1">
    <property type="nucleotide sequence ID" value="NZ_BSDS01000001.1"/>
</dbReference>
<feature type="chain" id="PRO_5040935727" description="DUF3373 domain-containing protein" evidence="2">
    <location>
        <begin position="26"/>
        <end position="540"/>
    </location>
</feature>
<proteinExistence type="predicted"/>
<accession>A0A9W6FYU7</accession>
<reference evidence="3" key="1">
    <citation type="submission" date="2022-12" db="EMBL/GenBank/DDBJ databases">
        <title>Reference genome sequencing for broad-spectrum identification of bacterial and archaeal isolates by mass spectrometry.</title>
        <authorList>
            <person name="Sekiguchi Y."/>
            <person name="Tourlousse D.M."/>
        </authorList>
    </citation>
    <scope>NUCLEOTIDE SEQUENCE</scope>
    <source>
        <strain evidence="3">H2</strain>
    </source>
</reference>
<dbReference type="Pfam" id="PF11853">
    <property type="entry name" value="DUF3373"/>
    <property type="match status" value="1"/>
</dbReference>
<sequence length="540" mass="58839">MKRVANKVLAGAVLLGLSQPFAAGAAEQDVLKKIEALEKQLQEMKDQLKSTEQKAQTSEKKADEAARKVEKVEEKSLGRWLTIGGDYRFRVDSLRGSVIDHASGPAFGQTYQSTGDPVAAMAAAMAAGHGYKAKNDSLMTHRFGLNMKAKATKDVSVTARLLMYKTSGAQDDDAVTSNYFADRVGAFDGTLGHVPSDGRLLVDRVYATWSNIGGEPVWFSVGRRPSTGGVPTHLKDDREKPDSSGTPALLVDYAFDGMTLGWAPDIEALPGAYAKICYGRGFENGFVGNVQSGNNSIHDTDMLGLQIIPYDTDKLSVFFQYNRGFNIFDFPKMSNSAFGNTAPAVDLGSIDWYGLNFLGKVKNVGIGNVNWFISGALSNAHPNNNASASAGGMGLMNGYFADPNNNPNNFKDKTGWAVYLGGRYDIESTGTKIGLEYNHGSKDWITFAPASDDMWTSKVGARGNVYEGYVIQELKLQPISSYLSKVFFKVGYQYYDFEYTGSNNWVGAPQKISDINSSTLQLLAPVKYAQDIYATFEVHF</sequence>
<name>A0A9W6FYU7_9BACT</name>
<dbReference type="AlphaFoldDB" id="A0A9W6FYU7"/>
<gene>
    <name evidence="3" type="ORF">GHYDROH2_10950</name>
</gene>
<feature type="region of interest" description="Disordered" evidence="1">
    <location>
        <begin position="45"/>
        <end position="66"/>
    </location>
</feature>
<evidence type="ECO:0000313" key="4">
    <source>
        <dbReference type="Proteomes" id="UP001144352"/>
    </source>
</evidence>
<feature type="signal peptide" evidence="2">
    <location>
        <begin position="1"/>
        <end position="25"/>
    </location>
</feature>
<dbReference type="Proteomes" id="UP001144352">
    <property type="component" value="Unassembled WGS sequence"/>
</dbReference>
<evidence type="ECO:0000256" key="1">
    <source>
        <dbReference type="SAM" id="MobiDB-lite"/>
    </source>
</evidence>
<organism evidence="3 4">
    <name type="scientific">Geobacter hydrogenophilus</name>
    <dbReference type="NCBI Taxonomy" id="40983"/>
    <lineage>
        <taxon>Bacteria</taxon>
        <taxon>Pseudomonadati</taxon>
        <taxon>Thermodesulfobacteriota</taxon>
        <taxon>Desulfuromonadia</taxon>
        <taxon>Geobacterales</taxon>
        <taxon>Geobacteraceae</taxon>
        <taxon>Geobacter</taxon>
    </lineage>
</organism>
<dbReference type="EMBL" id="BSDS01000001">
    <property type="protein sequence ID" value="GLI37594.1"/>
    <property type="molecule type" value="Genomic_DNA"/>
</dbReference>
<dbReference type="InterPro" id="IPR021803">
    <property type="entry name" value="DUF3373"/>
</dbReference>
<evidence type="ECO:0000256" key="2">
    <source>
        <dbReference type="SAM" id="SignalP"/>
    </source>
</evidence>
<keyword evidence="2" id="KW-0732">Signal</keyword>
<evidence type="ECO:0008006" key="5">
    <source>
        <dbReference type="Google" id="ProtNLM"/>
    </source>
</evidence>
<evidence type="ECO:0000313" key="3">
    <source>
        <dbReference type="EMBL" id="GLI37594.1"/>
    </source>
</evidence>
<keyword evidence="4" id="KW-1185">Reference proteome</keyword>